<name>A0A430UN29_THESC</name>
<evidence type="ECO:0000256" key="1">
    <source>
        <dbReference type="SAM" id="MobiDB-lite"/>
    </source>
</evidence>
<dbReference type="Proteomes" id="UP000287173">
    <property type="component" value="Unassembled WGS sequence"/>
</dbReference>
<evidence type="ECO:0000313" key="2">
    <source>
        <dbReference type="EMBL" id="RTI07020.1"/>
    </source>
</evidence>
<accession>A0A430UN29</accession>
<proteinExistence type="predicted"/>
<feature type="region of interest" description="Disordered" evidence="1">
    <location>
        <begin position="123"/>
        <end position="145"/>
    </location>
</feature>
<gene>
    <name evidence="2" type="ORF">CSW30_09505</name>
</gene>
<reference evidence="2 3" key="1">
    <citation type="journal article" date="2019" name="Extremophiles">
        <title>Biogeography of thermophiles and predominance of Thermus scotoductus in domestic water heaters.</title>
        <authorList>
            <person name="Wilpiszeski R.L."/>
            <person name="Zhang Z."/>
            <person name="House C.H."/>
        </authorList>
    </citation>
    <scope>NUCLEOTIDE SEQUENCE [LARGE SCALE GENOMIC DNA]</scope>
    <source>
        <strain evidence="2 3">17_S17</strain>
    </source>
</reference>
<dbReference type="Gene3D" id="2.60.120.260">
    <property type="entry name" value="Galactose-binding domain-like"/>
    <property type="match status" value="1"/>
</dbReference>
<feature type="non-terminal residue" evidence="2">
    <location>
        <position position="145"/>
    </location>
</feature>
<dbReference type="InterPro" id="IPR008979">
    <property type="entry name" value="Galactose-bd-like_sf"/>
</dbReference>
<dbReference type="SUPFAM" id="SSF49785">
    <property type="entry name" value="Galactose-binding domain-like"/>
    <property type="match status" value="1"/>
</dbReference>
<comment type="caution">
    <text evidence="2">The sequence shown here is derived from an EMBL/GenBank/DDBJ whole genome shotgun (WGS) entry which is preliminary data.</text>
</comment>
<dbReference type="EMBL" id="PEMG01000325">
    <property type="protein sequence ID" value="RTI07020.1"/>
    <property type="molecule type" value="Genomic_DNA"/>
</dbReference>
<evidence type="ECO:0000313" key="3">
    <source>
        <dbReference type="Proteomes" id="UP000287173"/>
    </source>
</evidence>
<sequence>MRLEKAWFLAHGAETPEELPQAGWREVRLPHQWTLEGLEAEVGWYRLELPALGPRRFLRSWGDYYQEAWLDGVHLGRHEGYFFPWLLELPNGGELLLRVAAPKEPLGQWPRFKRQIKGVFGQHDCRPGGTTERGQERGTGGLWGG</sequence>
<organism evidence="2 3">
    <name type="scientific">Thermus scotoductus</name>
    <dbReference type="NCBI Taxonomy" id="37636"/>
    <lineage>
        <taxon>Bacteria</taxon>
        <taxon>Thermotogati</taxon>
        <taxon>Deinococcota</taxon>
        <taxon>Deinococci</taxon>
        <taxon>Thermales</taxon>
        <taxon>Thermaceae</taxon>
        <taxon>Thermus</taxon>
    </lineage>
</organism>
<protein>
    <submittedName>
        <fullName evidence="2">Beta-galactosidase</fullName>
    </submittedName>
</protein>
<dbReference type="AlphaFoldDB" id="A0A430UN29"/>